<accession>A0A1M7AQM7</accession>
<dbReference type="SUPFAM" id="SSF55073">
    <property type="entry name" value="Nucleotide cyclase"/>
    <property type="match status" value="1"/>
</dbReference>
<evidence type="ECO:0000256" key="1">
    <source>
        <dbReference type="SAM" id="Coils"/>
    </source>
</evidence>
<dbReference type="SMART" id="SM00086">
    <property type="entry name" value="PAC"/>
    <property type="match status" value="2"/>
</dbReference>
<dbReference type="Gene3D" id="3.30.450.20">
    <property type="entry name" value="PAS domain"/>
    <property type="match status" value="2"/>
</dbReference>
<evidence type="ECO:0000259" key="5">
    <source>
        <dbReference type="PROSITE" id="PS50887"/>
    </source>
</evidence>
<evidence type="ECO:0000259" key="3">
    <source>
        <dbReference type="PROSITE" id="PS50112"/>
    </source>
</evidence>
<dbReference type="AlphaFoldDB" id="A0A1M7AQM7"/>
<dbReference type="NCBIfam" id="TIGR00254">
    <property type="entry name" value="GGDEF"/>
    <property type="match status" value="1"/>
</dbReference>
<dbReference type="CDD" id="cd01949">
    <property type="entry name" value="GGDEF"/>
    <property type="match status" value="1"/>
</dbReference>
<dbReference type="SMART" id="SM00267">
    <property type="entry name" value="GGDEF"/>
    <property type="match status" value="1"/>
</dbReference>
<organism evidence="6 7">
    <name type="scientific">Roseibium suaedae</name>
    <dbReference type="NCBI Taxonomy" id="735517"/>
    <lineage>
        <taxon>Bacteria</taxon>
        <taxon>Pseudomonadati</taxon>
        <taxon>Pseudomonadota</taxon>
        <taxon>Alphaproteobacteria</taxon>
        <taxon>Hyphomicrobiales</taxon>
        <taxon>Stappiaceae</taxon>
        <taxon>Roseibium</taxon>
    </lineage>
</organism>
<dbReference type="InterPro" id="IPR001610">
    <property type="entry name" value="PAC"/>
</dbReference>
<dbReference type="STRING" id="735517.SAMN05444272_0614"/>
<keyword evidence="7" id="KW-1185">Reference proteome</keyword>
<dbReference type="InterPro" id="IPR000014">
    <property type="entry name" value="PAS"/>
</dbReference>
<name>A0A1M7AQM7_9HYPH</name>
<evidence type="ECO:0000313" key="6">
    <source>
        <dbReference type="EMBL" id="SHL44997.1"/>
    </source>
</evidence>
<dbReference type="InterPro" id="IPR000160">
    <property type="entry name" value="GGDEF_dom"/>
</dbReference>
<protein>
    <submittedName>
        <fullName evidence="6">PAS domain S-box-containing protein/diguanylate cyclase (GGDEF) domain-containing protein</fullName>
    </submittedName>
</protein>
<feature type="domain" description="PAS" evidence="3">
    <location>
        <begin position="507"/>
        <end position="578"/>
    </location>
</feature>
<dbReference type="EMBL" id="FRBW01000001">
    <property type="protein sequence ID" value="SHL44997.1"/>
    <property type="molecule type" value="Genomic_DNA"/>
</dbReference>
<feature type="domain" description="EAL" evidence="4">
    <location>
        <begin position="810"/>
        <end position="1065"/>
    </location>
</feature>
<evidence type="ECO:0000256" key="2">
    <source>
        <dbReference type="SAM" id="Phobius"/>
    </source>
</evidence>
<dbReference type="CDD" id="cd00130">
    <property type="entry name" value="PAS"/>
    <property type="match status" value="1"/>
</dbReference>
<dbReference type="Gene3D" id="3.30.70.270">
    <property type="match status" value="1"/>
</dbReference>
<dbReference type="InterPro" id="IPR013655">
    <property type="entry name" value="PAS_fold_3"/>
</dbReference>
<dbReference type="InterPro" id="IPR001633">
    <property type="entry name" value="EAL_dom"/>
</dbReference>
<dbReference type="Gene3D" id="2.10.70.100">
    <property type="match status" value="1"/>
</dbReference>
<dbReference type="InterPro" id="IPR035965">
    <property type="entry name" value="PAS-like_dom_sf"/>
</dbReference>
<keyword evidence="1" id="KW-0175">Coiled coil</keyword>
<dbReference type="PANTHER" id="PTHR44757:SF2">
    <property type="entry name" value="BIOFILM ARCHITECTURE MAINTENANCE PROTEIN MBAA"/>
    <property type="match status" value="1"/>
</dbReference>
<evidence type="ECO:0000259" key="4">
    <source>
        <dbReference type="PROSITE" id="PS50883"/>
    </source>
</evidence>
<dbReference type="PROSITE" id="PS50883">
    <property type="entry name" value="EAL"/>
    <property type="match status" value="1"/>
</dbReference>
<dbReference type="NCBIfam" id="TIGR00229">
    <property type="entry name" value="sensory_box"/>
    <property type="match status" value="1"/>
</dbReference>
<dbReference type="SMART" id="SM00052">
    <property type="entry name" value="EAL"/>
    <property type="match status" value="1"/>
</dbReference>
<dbReference type="SUPFAM" id="SSF55785">
    <property type="entry name" value="PYP-like sensor domain (PAS domain)"/>
    <property type="match status" value="2"/>
</dbReference>
<dbReference type="SUPFAM" id="SSF141868">
    <property type="entry name" value="EAL domain-like"/>
    <property type="match status" value="1"/>
</dbReference>
<proteinExistence type="predicted"/>
<dbReference type="InterPro" id="IPR052155">
    <property type="entry name" value="Biofilm_reg_signaling"/>
</dbReference>
<keyword evidence="2" id="KW-0472">Membrane</keyword>
<dbReference type="Pfam" id="PF00563">
    <property type="entry name" value="EAL"/>
    <property type="match status" value="1"/>
</dbReference>
<dbReference type="Proteomes" id="UP000186002">
    <property type="component" value="Unassembled WGS sequence"/>
</dbReference>
<feature type="domain" description="GGDEF" evidence="5">
    <location>
        <begin position="670"/>
        <end position="801"/>
    </location>
</feature>
<evidence type="ECO:0000313" key="7">
    <source>
        <dbReference type="Proteomes" id="UP000186002"/>
    </source>
</evidence>
<reference evidence="6 7" key="1">
    <citation type="submission" date="2016-11" db="EMBL/GenBank/DDBJ databases">
        <authorList>
            <person name="Jaros S."/>
            <person name="Januszkiewicz K."/>
            <person name="Wedrychowicz H."/>
        </authorList>
    </citation>
    <scope>NUCLEOTIDE SEQUENCE [LARGE SCALE GENOMIC DNA]</scope>
    <source>
        <strain evidence="6 7">DSM 22153</strain>
    </source>
</reference>
<dbReference type="Gene3D" id="3.20.20.450">
    <property type="entry name" value="EAL domain"/>
    <property type="match status" value="1"/>
</dbReference>
<dbReference type="InterPro" id="IPR029787">
    <property type="entry name" value="Nucleotide_cyclase"/>
</dbReference>
<dbReference type="PROSITE" id="PS50887">
    <property type="entry name" value="GGDEF"/>
    <property type="match status" value="1"/>
</dbReference>
<feature type="transmembrane region" description="Helical" evidence="2">
    <location>
        <begin position="45"/>
        <end position="64"/>
    </location>
</feature>
<gene>
    <name evidence="6" type="ORF">SAMN05444272_0614</name>
</gene>
<dbReference type="InterPro" id="IPR035919">
    <property type="entry name" value="EAL_sf"/>
</dbReference>
<feature type="coiled-coil region" evidence="1">
    <location>
        <begin position="365"/>
        <end position="392"/>
    </location>
</feature>
<dbReference type="Pfam" id="PF13426">
    <property type="entry name" value="PAS_9"/>
    <property type="match status" value="1"/>
</dbReference>
<dbReference type="CDD" id="cd01948">
    <property type="entry name" value="EAL"/>
    <property type="match status" value="1"/>
</dbReference>
<dbReference type="InterPro" id="IPR043128">
    <property type="entry name" value="Rev_trsase/Diguanyl_cyclase"/>
</dbReference>
<dbReference type="SMART" id="SM00091">
    <property type="entry name" value="PAS"/>
    <property type="match status" value="2"/>
</dbReference>
<dbReference type="Pfam" id="PF00990">
    <property type="entry name" value="GGDEF"/>
    <property type="match status" value="1"/>
</dbReference>
<sequence length="1072" mass="120364">MSANAESESPVDLTMEETRGISAHMEKILLLWSKNGRQLARPLKITLICFFIALFLSLAIFNTVNELRHVDRALERKTAITQRLLNFQKTQTIAGLEKTLQVLKDMSILETVVQSRNPDQLRAILDKMIPIIPGNQQISELNLFDADRQLIETQGSLPSSEKPTVWVLLEQAARTGEIASGLVPGKDGSPTFAAVAPVSDSRGVIGYIRLGVEMRHSLMFVHTALSVGIIEYQPAAQMISRPGVPTTSLRLWQRTENAAYRPVGKTLLPADITMFLGGRNTNDGLLDRMIWTQDRLLVVDQVDLPYADKSKHSTLLITHDITEDALTLLKSLAFATLLFCLLAVITWVLFNRLSSGLQRAVYRTRAKLEKAVQENTKALEQQKDRLEEAQRIAAVGSWERNLRTGEVTWSEQIYTITGIPHSVNSTNAVESYYSMVPADELQKILKLFEEHTKTCTPFEIVHQLVRENGDVRHLHVRCNIEAGEDGLPLRIFGTTRDITEQHNALDRSQWLAGILEASLNEIYVIDPETFVCVHANQCARENLGYAEEELLGLSLWEITQETNRAFVIGVIQKVVDGSVTSLKLEAIHKRKDGSLYPVEVRLQGHKSRGKVSLVAICNDISERMQRENEALLAREEAERLAYFDPLTELPNRAACQRDAKIVFAPENPDKPAFIIHIDIDNFKRINDTLGHSAGDACLEETGERLQTGCFGLGTAYRWGGDEFVIVASGPDSDPEELCERLNLVMRGPMEYEGNQIWPSVSMGVARCPDDGEDFSSLLVHADLALYRSKDEGKDRWSYFTSDMKIDSDEEARLEQELRHALRRDEFFLVFQPQVDNRTQQVTGVEALVRWQHPTRGVLAPGAFLDVMEKTSLAVPLGQIVLDKAIAAAGKWKKAGLHFGRMAVNLSPSHLPSGTLLQDFLNAMTKYDVGPELLTAEVLESVFLDTERNHNWHVLEELYDRGIHIELDDFGTGYASLSHVADLPINGLKIDRSFTAQILTDNKKEIVVNHLIHLARALNINVVCEGVETETQFERLRMMGNFSVQGYLIARPMTFDQMTTWLDASPNDLTYFI</sequence>
<dbReference type="PROSITE" id="PS50112">
    <property type="entry name" value="PAS"/>
    <property type="match status" value="1"/>
</dbReference>
<dbReference type="PANTHER" id="PTHR44757">
    <property type="entry name" value="DIGUANYLATE CYCLASE DGCP"/>
    <property type="match status" value="1"/>
</dbReference>
<keyword evidence="2" id="KW-1133">Transmembrane helix</keyword>
<feature type="transmembrane region" description="Helical" evidence="2">
    <location>
        <begin position="332"/>
        <end position="350"/>
    </location>
</feature>
<keyword evidence="2" id="KW-0812">Transmembrane</keyword>
<dbReference type="Pfam" id="PF08447">
    <property type="entry name" value="PAS_3"/>
    <property type="match status" value="1"/>
</dbReference>